<name>A0A6J4MV01_9BACT</name>
<feature type="compositionally biased region" description="Basic residues" evidence="1">
    <location>
        <begin position="348"/>
        <end position="357"/>
    </location>
</feature>
<reference evidence="2" key="1">
    <citation type="submission" date="2020-02" db="EMBL/GenBank/DDBJ databases">
        <authorList>
            <person name="Meier V. D."/>
        </authorList>
    </citation>
    <scope>NUCLEOTIDE SEQUENCE</scope>
    <source>
        <strain evidence="2">AVDCRST_MAG89</strain>
    </source>
</reference>
<feature type="non-terminal residue" evidence="2">
    <location>
        <position position="1"/>
    </location>
</feature>
<sequence length="375" mass="39695">GNLISQLRRVRRAGAQALRRRRLRRGAGRASRGHRAVSRLRAPARGAGLHAHCPRRVRVGPPVLRIGPGARRGVRGRLGGPGRNPAEVRPGGGSAQLLRADRRDGAGRRPGAGPHGGPCAVPRGAVHRCPGALRRPVDHARRQRRAGGGPRLHAPCAGRRPGRPPRAAPGHPARRRPPRGAHLPVAPASRPRRPARRAHRTGAGAPGGALGHALRLALRGTEDAAGRRGRGRRLVRAVEGAPGGARRRARRHRPPAGRGGSLVRGRGRRAGAGRAGAFGPDGLHDEDPGPARPRRRAPLRAPRAHGRGLHLPGQLGRDRARNARLVRRAADAAGRLHAARGAADPRTHRPRRSRPQRRGLFAGGRADGPAAHRGV</sequence>
<feature type="compositionally biased region" description="Low complexity" evidence="1">
    <location>
        <begin position="332"/>
        <end position="344"/>
    </location>
</feature>
<gene>
    <name evidence="2" type="ORF">AVDCRST_MAG89-4457</name>
</gene>
<feature type="compositionally biased region" description="Basic residues" evidence="1">
    <location>
        <begin position="292"/>
        <end position="308"/>
    </location>
</feature>
<feature type="compositionally biased region" description="Low complexity" evidence="1">
    <location>
        <begin position="180"/>
        <end position="189"/>
    </location>
</feature>
<protein>
    <submittedName>
        <fullName evidence="2">Uncharacterized protein</fullName>
    </submittedName>
</protein>
<organism evidence="2">
    <name type="scientific">uncultured Gemmatimonadota bacterium</name>
    <dbReference type="NCBI Taxonomy" id="203437"/>
    <lineage>
        <taxon>Bacteria</taxon>
        <taxon>Pseudomonadati</taxon>
        <taxon>Gemmatimonadota</taxon>
        <taxon>environmental samples</taxon>
    </lineage>
</organism>
<feature type="compositionally biased region" description="Basic residues" evidence="1">
    <location>
        <begin position="190"/>
        <end position="200"/>
    </location>
</feature>
<feature type="region of interest" description="Disordered" evidence="1">
    <location>
        <begin position="15"/>
        <end position="39"/>
    </location>
</feature>
<feature type="compositionally biased region" description="Basic residues" evidence="1">
    <location>
        <begin position="15"/>
        <end position="38"/>
    </location>
</feature>
<feature type="non-terminal residue" evidence="2">
    <location>
        <position position="375"/>
    </location>
</feature>
<accession>A0A6J4MV01</accession>
<feature type="region of interest" description="Disordered" evidence="1">
    <location>
        <begin position="332"/>
        <end position="375"/>
    </location>
</feature>
<dbReference type="AlphaFoldDB" id="A0A6J4MV01"/>
<evidence type="ECO:0000313" key="2">
    <source>
        <dbReference type="EMBL" id="CAA9369526.1"/>
    </source>
</evidence>
<proteinExistence type="predicted"/>
<feature type="compositionally biased region" description="Basic residues" evidence="1">
    <location>
        <begin position="245"/>
        <end position="255"/>
    </location>
</feature>
<evidence type="ECO:0000256" key="1">
    <source>
        <dbReference type="SAM" id="MobiDB-lite"/>
    </source>
</evidence>
<dbReference type="EMBL" id="CADCTV010000935">
    <property type="protein sequence ID" value="CAA9369526.1"/>
    <property type="molecule type" value="Genomic_DNA"/>
</dbReference>
<feature type="region of interest" description="Disordered" evidence="1">
    <location>
        <begin position="65"/>
        <end position="320"/>
    </location>
</feature>